<dbReference type="Proteomes" id="UP001580928">
    <property type="component" value="Unassembled WGS sequence"/>
</dbReference>
<dbReference type="RefSeq" id="WP_375557774.1">
    <property type="nucleotide sequence ID" value="NZ_JBBVGT010000002.1"/>
</dbReference>
<accession>A0ABV5CFB1</accession>
<evidence type="ECO:0000313" key="2">
    <source>
        <dbReference type="EMBL" id="MFB5946247.1"/>
    </source>
</evidence>
<name>A0ABV5CFB1_9SPHI</name>
<sequence length="295" mass="34432">MLAVLVFEMRYIFIIYCLAVVLVVTLSSWGFHAHRVINRSAVYTLPTSLAHFYKLHIEFISENSVNPDKRRYVSPNEAERHFIDIDTYGPNPFDSIPKRWEDAVAKFSEDSLRKRGIVPWQIHLSYYQLVEAFKKRDIDRILRISADIGHYIADAHSPLHTTQNYNGQLSDQEGIHGFWESRLPELFSHQYNYFVGRASYIEQPLSYAWKIVEDSSRLTDTLLYTEKILNESTSPDQKFIYETRNDILIRTYSKGYSTKYHQALDGMVEKQMQKSVHAIGSFWYSAWIDAGQPAL</sequence>
<dbReference type="EMBL" id="JBBVGT010000002">
    <property type="protein sequence ID" value="MFB5946247.1"/>
    <property type="molecule type" value="Genomic_DNA"/>
</dbReference>
<keyword evidence="1" id="KW-1133">Transmembrane helix</keyword>
<keyword evidence="1" id="KW-0472">Membrane</keyword>
<protein>
    <submittedName>
        <fullName evidence="2">Zinc dependent phospholipase C family protein</fullName>
    </submittedName>
</protein>
<evidence type="ECO:0000313" key="3">
    <source>
        <dbReference type="Proteomes" id="UP001580928"/>
    </source>
</evidence>
<dbReference type="CDD" id="cd10981">
    <property type="entry name" value="ZnPC_S1P1"/>
    <property type="match status" value="1"/>
</dbReference>
<dbReference type="InterPro" id="IPR008947">
    <property type="entry name" value="PLipase_C/P1_nuclease_dom_sf"/>
</dbReference>
<reference evidence="2 3" key="1">
    <citation type="submission" date="2024-04" db="EMBL/GenBank/DDBJ databases">
        <title>Albibacterium profundi sp. nov., isolated from sediment of the Challenger Deep of Mariana Trench.</title>
        <authorList>
            <person name="Wang Y."/>
        </authorList>
    </citation>
    <scope>NUCLEOTIDE SEQUENCE [LARGE SCALE GENOMIC DNA]</scope>
    <source>
        <strain evidence="2 3">RHL897</strain>
    </source>
</reference>
<dbReference type="SUPFAM" id="SSF48537">
    <property type="entry name" value="Phospholipase C/P1 nuclease"/>
    <property type="match status" value="1"/>
</dbReference>
<keyword evidence="1" id="KW-0812">Transmembrane</keyword>
<proteinExistence type="predicted"/>
<gene>
    <name evidence="2" type="ORF">WKR92_10420</name>
</gene>
<keyword evidence="3" id="KW-1185">Reference proteome</keyword>
<comment type="caution">
    <text evidence="2">The sequence shown here is derived from an EMBL/GenBank/DDBJ whole genome shotgun (WGS) entry which is preliminary data.</text>
</comment>
<evidence type="ECO:0000256" key="1">
    <source>
        <dbReference type="SAM" id="Phobius"/>
    </source>
</evidence>
<feature type="transmembrane region" description="Helical" evidence="1">
    <location>
        <begin position="12"/>
        <end position="31"/>
    </location>
</feature>
<organism evidence="2 3">
    <name type="scientific">Albibacterium profundi</name>
    <dbReference type="NCBI Taxonomy" id="3134906"/>
    <lineage>
        <taxon>Bacteria</taxon>
        <taxon>Pseudomonadati</taxon>
        <taxon>Bacteroidota</taxon>
        <taxon>Sphingobacteriia</taxon>
        <taxon>Sphingobacteriales</taxon>
        <taxon>Sphingobacteriaceae</taxon>
        <taxon>Albibacterium</taxon>
    </lineage>
</organism>
<dbReference type="Gene3D" id="1.10.575.10">
    <property type="entry name" value="P1 Nuclease"/>
    <property type="match status" value="1"/>
</dbReference>